<reference evidence="2 3" key="1">
    <citation type="journal article" date="2018" name="Int. J. Syst. Evol. Microbiol.">
        <title>Flavobacterium chryseum sp. nov. and Flavobacterium psychroterrae sp. nov., novel environmental bacteria isolated from Antarctica.</title>
        <authorList>
            <person name="Kralova S."/>
            <person name="Svec P."/>
            <person name="Busse H.J."/>
            <person name="Stankova E."/>
            <person name="Vaczi P."/>
            <person name="Sedlacek I."/>
        </authorList>
    </citation>
    <scope>NUCLEOTIDE SEQUENCE [LARGE SCALE GENOMIC DNA]</scope>
    <source>
        <strain evidence="2 3">CCM 8827</strain>
    </source>
</reference>
<proteinExistence type="predicted"/>
<protein>
    <submittedName>
        <fullName evidence="2">Antibiotic biosynthesis monooxygenase</fullName>
    </submittedName>
</protein>
<sequence length="102" mass="11798">MKNQNPIHVFATWKVKEGQAENVLNLLKTVHDESIKEEGNLFYKIHQGHSDLNTIVVFEGYTNEKAIEDHRNSDYFKDIVLGKIVPLLDTREIVLTTPVDFF</sequence>
<organism evidence="2 3">
    <name type="scientific">Flavobacterium psychroterrae</name>
    <dbReference type="NCBI Taxonomy" id="2133767"/>
    <lineage>
        <taxon>Bacteria</taxon>
        <taxon>Pseudomonadati</taxon>
        <taxon>Bacteroidota</taxon>
        <taxon>Flavobacteriia</taxon>
        <taxon>Flavobacteriales</taxon>
        <taxon>Flavobacteriaceae</taxon>
        <taxon>Flavobacterium</taxon>
    </lineage>
</organism>
<accession>A0ABS5PCH6</accession>
<evidence type="ECO:0000313" key="3">
    <source>
        <dbReference type="Proteomes" id="UP000722625"/>
    </source>
</evidence>
<keyword evidence="2" id="KW-0560">Oxidoreductase</keyword>
<dbReference type="Proteomes" id="UP000722625">
    <property type="component" value="Unassembled WGS sequence"/>
</dbReference>
<feature type="domain" description="ABM" evidence="1">
    <location>
        <begin position="7"/>
        <end position="99"/>
    </location>
</feature>
<dbReference type="RefSeq" id="WP_213299274.1">
    <property type="nucleotide sequence ID" value="NZ_JAGYVZ010000009.1"/>
</dbReference>
<dbReference type="PROSITE" id="PS51725">
    <property type="entry name" value="ABM"/>
    <property type="match status" value="1"/>
</dbReference>
<dbReference type="InterPro" id="IPR011008">
    <property type="entry name" value="Dimeric_a/b-barrel"/>
</dbReference>
<evidence type="ECO:0000313" key="2">
    <source>
        <dbReference type="EMBL" id="MBS7231560.1"/>
    </source>
</evidence>
<dbReference type="InterPro" id="IPR050744">
    <property type="entry name" value="AI-2_Isomerase_LsrG"/>
</dbReference>
<comment type="caution">
    <text evidence="2">The sequence shown here is derived from an EMBL/GenBank/DDBJ whole genome shotgun (WGS) entry which is preliminary data.</text>
</comment>
<keyword evidence="3" id="KW-1185">Reference proteome</keyword>
<dbReference type="EMBL" id="JAGYVZ010000009">
    <property type="protein sequence ID" value="MBS7231560.1"/>
    <property type="molecule type" value="Genomic_DNA"/>
</dbReference>
<dbReference type="SUPFAM" id="SSF54909">
    <property type="entry name" value="Dimeric alpha+beta barrel"/>
    <property type="match status" value="1"/>
</dbReference>
<dbReference type="Pfam" id="PF03992">
    <property type="entry name" value="ABM"/>
    <property type="match status" value="1"/>
</dbReference>
<evidence type="ECO:0000259" key="1">
    <source>
        <dbReference type="PROSITE" id="PS51725"/>
    </source>
</evidence>
<dbReference type="PANTHER" id="PTHR33336">
    <property type="entry name" value="QUINOL MONOOXYGENASE YGIN-RELATED"/>
    <property type="match status" value="1"/>
</dbReference>
<dbReference type="PANTHER" id="PTHR33336:SF3">
    <property type="entry name" value="ABM DOMAIN-CONTAINING PROTEIN"/>
    <property type="match status" value="1"/>
</dbReference>
<keyword evidence="2" id="KW-0503">Monooxygenase</keyword>
<gene>
    <name evidence="2" type="ORF">KHA90_11050</name>
</gene>
<dbReference type="GO" id="GO:0004497">
    <property type="term" value="F:monooxygenase activity"/>
    <property type="evidence" value="ECO:0007669"/>
    <property type="project" value="UniProtKB-KW"/>
</dbReference>
<dbReference type="InterPro" id="IPR007138">
    <property type="entry name" value="ABM_dom"/>
</dbReference>
<dbReference type="Gene3D" id="3.30.70.100">
    <property type="match status" value="1"/>
</dbReference>
<name>A0ABS5PCH6_9FLAO</name>